<dbReference type="InterPro" id="IPR006626">
    <property type="entry name" value="PbH1"/>
</dbReference>
<dbReference type="InterPro" id="IPR026444">
    <property type="entry name" value="Secre_tail"/>
</dbReference>
<feature type="chain" id="PRO_5046674451" evidence="4">
    <location>
        <begin position="22"/>
        <end position="640"/>
    </location>
</feature>
<dbReference type="RefSeq" id="WP_376859679.1">
    <property type="nucleotide sequence ID" value="NZ_JBHSLA010000002.1"/>
</dbReference>
<dbReference type="EMBL" id="JBHSLA010000002">
    <property type="protein sequence ID" value="MFC5195099.1"/>
    <property type="molecule type" value="Genomic_DNA"/>
</dbReference>
<name>A0ABW0C4H2_9FLAO</name>
<dbReference type="InterPro" id="IPR011050">
    <property type="entry name" value="Pectin_lyase_fold/virulence"/>
</dbReference>
<feature type="domain" description="SD-repeat containing protein B" evidence="5">
    <location>
        <begin position="443"/>
        <end position="552"/>
    </location>
</feature>
<feature type="domain" description="Secretion system C-terminal sorting" evidence="6">
    <location>
        <begin position="571"/>
        <end position="638"/>
    </location>
</feature>
<organism evidence="7 8">
    <name type="scientific">Bizionia hallyeonensis</name>
    <dbReference type="NCBI Taxonomy" id="1123757"/>
    <lineage>
        <taxon>Bacteria</taxon>
        <taxon>Pseudomonadati</taxon>
        <taxon>Bacteroidota</taxon>
        <taxon>Flavobacteriia</taxon>
        <taxon>Flavobacteriales</taxon>
        <taxon>Flavobacteriaceae</taxon>
        <taxon>Bizionia</taxon>
    </lineage>
</organism>
<dbReference type="Gene3D" id="2.60.40.10">
    <property type="entry name" value="Immunoglobulins"/>
    <property type="match status" value="1"/>
</dbReference>
<sequence>MKKITFTIFTICLCITEFALAQTVIHVPTDQSTVQAAVNAASNNDIIVVANGTYNESINLATGPNGISIQAENAGNAIINGNSAPAFFAAGHTGNITISGFTLTSSLNSNSQGIIHMSNVLGHISVIGNAFSADNTNGIYLNSNSTIELSASILNNSFGNFGNDDLIKIGVGENGIGGDANILIDNNSNTGTLEDDAIEVAFENNNSHATLVITNNNFSNWLGSGSGIDVHLGNGSPAATNLEARFTIAGNMLTNVDGDALLINLDGINNTLYGTISNNTIIGDNLNTSNGMFIDGDSTSNGVQATLTINNNTISGIINNGIYDRPFCDDVSTDVWNLVINNNTIDNPNSDNSPADMSQAGILITDSSGIDDENYIINAEITNNTITNLNGVTDCIIIARPTTTLEATAIINYAASGNSCAPTLLGNPTSTADPVSNSLDLFEIGNLVWNDLDGNGIKDSGETGVEGVTIRIAGNGFLGSTTSNANGIYILPALTPGTYTLTAVPTLNLPDISIQNAGGDPTVDSDFDPITKTVNVTLTAGGSNNLDIDLGIYDSSTLGLTKVNFNAVSFYPNPVSNFLTINTQLTNYKYTIYSVQGQLITSKASNNQMQRIDFNNFATGVYVLIINTNEKSYSYKVIKK</sequence>
<dbReference type="Pfam" id="PF17210">
    <property type="entry name" value="SdrD_B"/>
    <property type="match status" value="1"/>
</dbReference>
<evidence type="ECO:0000256" key="3">
    <source>
        <dbReference type="ARBA" id="ARBA00022729"/>
    </source>
</evidence>
<evidence type="ECO:0000256" key="1">
    <source>
        <dbReference type="ARBA" id="ARBA00004613"/>
    </source>
</evidence>
<dbReference type="Pfam" id="PF18962">
    <property type="entry name" value="Por_Secre_tail"/>
    <property type="match status" value="1"/>
</dbReference>
<comment type="caution">
    <text evidence="7">The sequence shown here is derived from an EMBL/GenBank/DDBJ whole genome shotgun (WGS) entry which is preliminary data.</text>
</comment>
<dbReference type="SUPFAM" id="SSF117074">
    <property type="entry name" value="Hypothetical protein PA1324"/>
    <property type="match status" value="1"/>
</dbReference>
<evidence type="ECO:0000259" key="6">
    <source>
        <dbReference type="Pfam" id="PF18962"/>
    </source>
</evidence>
<dbReference type="SUPFAM" id="SSF51126">
    <property type="entry name" value="Pectin lyase-like"/>
    <property type="match status" value="1"/>
</dbReference>
<dbReference type="InterPro" id="IPR033764">
    <property type="entry name" value="Sdr_B"/>
</dbReference>
<keyword evidence="8" id="KW-1185">Reference proteome</keyword>
<dbReference type="NCBIfam" id="TIGR04183">
    <property type="entry name" value="Por_Secre_tail"/>
    <property type="match status" value="1"/>
</dbReference>
<protein>
    <submittedName>
        <fullName evidence="7">SdrD B-like domain-containing protein</fullName>
    </submittedName>
</protein>
<proteinExistence type="predicted"/>
<dbReference type="InterPro" id="IPR013783">
    <property type="entry name" value="Ig-like_fold"/>
</dbReference>
<dbReference type="SMART" id="SM00710">
    <property type="entry name" value="PbH1"/>
    <property type="match status" value="8"/>
</dbReference>
<reference evidence="8" key="1">
    <citation type="journal article" date="2019" name="Int. J. Syst. Evol. Microbiol.">
        <title>The Global Catalogue of Microorganisms (GCM) 10K type strain sequencing project: providing services to taxonomists for standard genome sequencing and annotation.</title>
        <authorList>
            <consortium name="The Broad Institute Genomics Platform"/>
            <consortium name="The Broad Institute Genome Sequencing Center for Infectious Disease"/>
            <person name="Wu L."/>
            <person name="Ma J."/>
        </authorList>
    </citation>
    <scope>NUCLEOTIDE SEQUENCE [LARGE SCALE GENOMIC DNA]</scope>
    <source>
        <strain evidence="8">JCM 17978</strain>
    </source>
</reference>
<dbReference type="InterPro" id="IPR012334">
    <property type="entry name" value="Pectin_lyas_fold"/>
</dbReference>
<evidence type="ECO:0000256" key="2">
    <source>
        <dbReference type="ARBA" id="ARBA00022525"/>
    </source>
</evidence>
<dbReference type="Proteomes" id="UP001596162">
    <property type="component" value="Unassembled WGS sequence"/>
</dbReference>
<gene>
    <name evidence="7" type="ORF">ACFPH8_07125</name>
</gene>
<comment type="subcellular location">
    <subcellularLocation>
        <location evidence="1">Secreted</location>
    </subcellularLocation>
</comment>
<dbReference type="Gene3D" id="2.160.20.10">
    <property type="entry name" value="Single-stranded right-handed beta-helix, Pectin lyase-like"/>
    <property type="match status" value="1"/>
</dbReference>
<evidence type="ECO:0000259" key="5">
    <source>
        <dbReference type="Pfam" id="PF17210"/>
    </source>
</evidence>
<accession>A0ABW0C4H2</accession>
<evidence type="ECO:0000313" key="7">
    <source>
        <dbReference type="EMBL" id="MFC5195099.1"/>
    </source>
</evidence>
<evidence type="ECO:0000313" key="8">
    <source>
        <dbReference type="Proteomes" id="UP001596162"/>
    </source>
</evidence>
<keyword evidence="2" id="KW-0964">Secreted</keyword>
<evidence type="ECO:0000256" key="4">
    <source>
        <dbReference type="SAM" id="SignalP"/>
    </source>
</evidence>
<feature type="signal peptide" evidence="4">
    <location>
        <begin position="1"/>
        <end position="21"/>
    </location>
</feature>
<keyword evidence="3 4" id="KW-0732">Signal</keyword>